<evidence type="ECO:0000313" key="9">
    <source>
        <dbReference type="Proteomes" id="UP000558460"/>
    </source>
</evidence>
<reference evidence="8 9" key="1">
    <citation type="submission" date="2019-09" db="EMBL/GenBank/DDBJ databases">
        <title>Bird 10,000 Genomes (B10K) Project - Family phase.</title>
        <authorList>
            <person name="Zhang G."/>
        </authorList>
    </citation>
    <scope>NUCLEOTIDE SEQUENCE [LARGE SCALE GENOMIC DNA]</scope>
    <source>
        <strain evidence="8">B10K-DU-029-69</strain>
        <tissue evidence="8">Muscle</tissue>
    </source>
</reference>
<accession>A0A7L3M9G9</accession>
<dbReference type="GO" id="GO:0051011">
    <property type="term" value="F:microtubule minus-end binding"/>
    <property type="evidence" value="ECO:0007669"/>
    <property type="project" value="TreeGrafter"/>
</dbReference>
<dbReference type="PANTHER" id="PTHR19302">
    <property type="entry name" value="GAMMA TUBULIN COMPLEX PROTEIN"/>
    <property type="match status" value="1"/>
</dbReference>
<dbReference type="GO" id="GO:0051321">
    <property type="term" value="P:meiotic cell cycle"/>
    <property type="evidence" value="ECO:0007669"/>
    <property type="project" value="TreeGrafter"/>
</dbReference>
<dbReference type="Pfam" id="PF04130">
    <property type="entry name" value="GCP_C_terminal"/>
    <property type="match status" value="1"/>
</dbReference>
<dbReference type="GO" id="GO:0007020">
    <property type="term" value="P:microtubule nucleation"/>
    <property type="evidence" value="ECO:0007669"/>
    <property type="project" value="InterPro"/>
</dbReference>
<dbReference type="AlphaFoldDB" id="A0A7L3M9G9"/>
<dbReference type="GO" id="GO:0051225">
    <property type="term" value="P:spindle assembly"/>
    <property type="evidence" value="ECO:0007669"/>
    <property type="project" value="TreeGrafter"/>
</dbReference>
<evidence type="ECO:0000256" key="2">
    <source>
        <dbReference type="ARBA" id="ARBA00010337"/>
    </source>
</evidence>
<keyword evidence="9" id="KW-1185">Reference proteome</keyword>
<keyword evidence="5 6" id="KW-0206">Cytoskeleton</keyword>
<protein>
    <recommendedName>
        <fullName evidence="6">Gamma-tubulin complex component</fullName>
    </recommendedName>
</protein>
<feature type="non-terminal residue" evidence="8">
    <location>
        <position position="1"/>
    </location>
</feature>
<organism evidence="8 9">
    <name type="scientific">Horornis vulcanius</name>
    <dbReference type="NCBI Taxonomy" id="2585811"/>
    <lineage>
        <taxon>Eukaryota</taxon>
        <taxon>Metazoa</taxon>
        <taxon>Chordata</taxon>
        <taxon>Craniata</taxon>
        <taxon>Vertebrata</taxon>
        <taxon>Euteleostomi</taxon>
        <taxon>Archelosauria</taxon>
        <taxon>Archosauria</taxon>
        <taxon>Dinosauria</taxon>
        <taxon>Saurischia</taxon>
        <taxon>Theropoda</taxon>
        <taxon>Coelurosauria</taxon>
        <taxon>Aves</taxon>
        <taxon>Neognathae</taxon>
        <taxon>Neoaves</taxon>
        <taxon>Telluraves</taxon>
        <taxon>Australaves</taxon>
        <taxon>Passeriformes</taxon>
        <taxon>Sylvioidea</taxon>
        <taxon>Scotocercidae</taxon>
        <taxon>Horornis</taxon>
    </lineage>
</organism>
<evidence type="ECO:0000256" key="3">
    <source>
        <dbReference type="ARBA" id="ARBA00022490"/>
    </source>
</evidence>
<dbReference type="GO" id="GO:0000278">
    <property type="term" value="P:mitotic cell cycle"/>
    <property type="evidence" value="ECO:0007669"/>
    <property type="project" value="TreeGrafter"/>
</dbReference>
<name>A0A7L3M9G9_9PASS</name>
<dbReference type="GO" id="GO:0005813">
    <property type="term" value="C:centrosome"/>
    <property type="evidence" value="ECO:0007669"/>
    <property type="project" value="UniProtKB-SubCell"/>
</dbReference>
<dbReference type="InterPro" id="IPR007259">
    <property type="entry name" value="GCP"/>
</dbReference>
<dbReference type="GO" id="GO:0031122">
    <property type="term" value="P:cytoplasmic microtubule organization"/>
    <property type="evidence" value="ECO:0007669"/>
    <property type="project" value="TreeGrafter"/>
</dbReference>
<proteinExistence type="inferred from homology"/>
<comment type="function">
    <text evidence="6">Component of the gamma-tubulin ring complex (gTuRC) which mediates microtubule nucleation.</text>
</comment>
<dbReference type="OrthoDB" id="775571at2759"/>
<dbReference type="PANTHER" id="PTHR19302:SF70">
    <property type="entry name" value="GAMMA-TUBULIN COMPLEX COMPONENT 6"/>
    <property type="match status" value="1"/>
</dbReference>
<sequence length="152" mass="17170">LGSGQTPGELLNPLVLNSILNKALQYSLHGDTQLASNLSFALKYLPEMFKPNAPDALSCLELRYKGKHMVSVSDILLLFSALVSRASNSVQFRQLQLYKHEMQHFVKVIQGYIANQILHVTWCEFGNKLSSVGNLEEIHRTHAEYLNKAIFR</sequence>
<evidence type="ECO:0000256" key="4">
    <source>
        <dbReference type="ARBA" id="ARBA00022701"/>
    </source>
</evidence>
<dbReference type="InterPro" id="IPR042241">
    <property type="entry name" value="GCP_C_sf"/>
</dbReference>
<feature type="non-terminal residue" evidence="8">
    <location>
        <position position="152"/>
    </location>
</feature>
<dbReference type="GO" id="GO:0000922">
    <property type="term" value="C:spindle pole"/>
    <property type="evidence" value="ECO:0007669"/>
    <property type="project" value="InterPro"/>
</dbReference>
<dbReference type="GO" id="GO:0000930">
    <property type="term" value="C:gamma-tubulin complex"/>
    <property type="evidence" value="ECO:0007669"/>
    <property type="project" value="TreeGrafter"/>
</dbReference>
<dbReference type="Gene3D" id="1.20.120.1900">
    <property type="entry name" value="Gamma-tubulin complex, C-terminal domain"/>
    <property type="match status" value="1"/>
</dbReference>
<comment type="similarity">
    <text evidence="2 6">Belongs to the TUBGCP family.</text>
</comment>
<keyword evidence="3 6" id="KW-0963">Cytoplasm</keyword>
<dbReference type="Proteomes" id="UP000558460">
    <property type="component" value="Unassembled WGS sequence"/>
</dbReference>
<evidence type="ECO:0000313" key="8">
    <source>
        <dbReference type="EMBL" id="NXU61920.1"/>
    </source>
</evidence>
<dbReference type="EMBL" id="VZUA01030455">
    <property type="protein sequence ID" value="NXU61920.1"/>
    <property type="molecule type" value="Genomic_DNA"/>
</dbReference>
<evidence type="ECO:0000256" key="5">
    <source>
        <dbReference type="ARBA" id="ARBA00023212"/>
    </source>
</evidence>
<comment type="subcellular location">
    <subcellularLocation>
        <location evidence="1">Cytoplasm</location>
        <location evidence="1">Cytoskeleton</location>
        <location evidence="1">Microtubule organizing center</location>
        <location evidence="1">Centrosome</location>
    </subcellularLocation>
</comment>
<evidence type="ECO:0000256" key="6">
    <source>
        <dbReference type="RuleBase" id="RU363050"/>
    </source>
</evidence>
<keyword evidence="4 6" id="KW-0493">Microtubule</keyword>
<evidence type="ECO:0000256" key="1">
    <source>
        <dbReference type="ARBA" id="ARBA00004300"/>
    </source>
</evidence>
<comment type="caution">
    <text evidence="8">The sequence shown here is derived from an EMBL/GenBank/DDBJ whole genome shotgun (WGS) entry which is preliminary data.</text>
</comment>
<dbReference type="InterPro" id="IPR040457">
    <property type="entry name" value="GCP_C"/>
</dbReference>
<gene>
    <name evidence="8" type="primary">Tubgcp6</name>
    <name evidence="8" type="ORF">HORVUL_R11416</name>
</gene>
<dbReference type="GO" id="GO:0005874">
    <property type="term" value="C:microtubule"/>
    <property type="evidence" value="ECO:0007669"/>
    <property type="project" value="UniProtKB-KW"/>
</dbReference>
<feature type="domain" description="Gamma tubulin complex component C-terminal" evidence="7">
    <location>
        <begin position="86"/>
        <end position="150"/>
    </location>
</feature>
<dbReference type="GO" id="GO:0043015">
    <property type="term" value="F:gamma-tubulin binding"/>
    <property type="evidence" value="ECO:0007669"/>
    <property type="project" value="InterPro"/>
</dbReference>
<evidence type="ECO:0000259" key="7">
    <source>
        <dbReference type="Pfam" id="PF04130"/>
    </source>
</evidence>